<proteinExistence type="predicted"/>
<evidence type="ECO:0008006" key="3">
    <source>
        <dbReference type="Google" id="ProtNLM"/>
    </source>
</evidence>
<gene>
    <name evidence="1" type="ORF">GCM10025772_09190</name>
</gene>
<evidence type="ECO:0000313" key="1">
    <source>
        <dbReference type="EMBL" id="GAA5188674.1"/>
    </source>
</evidence>
<evidence type="ECO:0000313" key="2">
    <source>
        <dbReference type="Proteomes" id="UP001501600"/>
    </source>
</evidence>
<dbReference type="EMBL" id="BAABLF010000005">
    <property type="protein sequence ID" value="GAA5188674.1"/>
    <property type="molecule type" value="Genomic_DNA"/>
</dbReference>
<sequence length="43" mass="4911">MIEAFLLALLAIPVVRLVRPGARLLWAFTAAPRLPQRRVRQDD</sequence>
<name>A0ABP9RZI7_9GAMM</name>
<comment type="caution">
    <text evidence="1">The sequence shown here is derived from an EMBL/GenBank/DDBJ whole genome shotgun (WGS) entry which is preliminary data.</text>
</comment>
<dbReference type="Proteomes" id="UP001501600">
    <property type="component" value="Unassembled WGS sequence"/>
</dbReference>
<reference evidence="2" key="1">
    <citation type="journal article" date="2019" name="Int. J. Syst. Evol. Microbiol.">
        <title>The Global Catalogue of Microorganisms (GCM) 10K type strain sequencing project: providing services to taxonomists for standard genome sequencing and annotation.</title>
        <authorList>
            <consortium name="The Broad Institute Genomics Platform"/>
            <consortium name="The Broad Institute Genome Sequencing Center for Infectious Disease"/>
            <person name="Wu L."/>
            <person name="Ma J."/>
        </authorList>
    </citation>
    <scope>NUCLEOTIDE SEQUENCE [LARGE SCALE GENOMIC DNA]</scope>
    <source>
        <strain evidence="2">JCM 18720</strain>
    </source>
</reference>
<protein>
    <recommendedName>
        <fullName evidence="3">Cellulose biosynthesis protein BcsF</fullName>
    </recommendedName>
</protein>
<keyword evidence="2" id="KW-1185">Reference proteome</keyword>
<dbReference type="RefSeq" id="WP_345315866.1">
    <property type="nucleotide sequence ID" value="NZ_BAABLF010000005.1"/>
</dbReference>
<organism evidence="1 2">
    <name type="scientific">Ferrimonas gelatinilytica</name>
    <dbReference type="NCBI Taxonomy" id="1255257"/>
    <lineage>
        <taxon>Bacteria</taxon>
        <taxon>Pseudomonadati</taxon>
        <taxon>Pseudomonadota</taxon>
        <taxon>Gammaproteobacteria</taxon>
        <taxon>Alteromonadales</taxon>
        <taxon>Ferrimonadaceae</taxon>
        <taxon>Ferrimonas</taxon>
    </lineage>
</organism>
<accession>A0ABP9RZI7</accession>